<dbReference type="AlphaFoldDB" id="K0RHB9"/>
<organism evidence="2 3">
    <name type="scientific">Thalassiosira oceanica</name>
    <name type="common">Marine diatom</name>
    <dbReference type="NCBI Taxonomy" id="159749"/>
    <lineage>
        <taxon>Eukaryota</taxon>
        <taxon>Sar</taxon>
        <taxon>Stramenopiles</taxon>
        <taxon>Ochrophyta</taxon>
        <taxon>Bacillariophyta</taxon>
        <taxon>Coscinodiscophyceae</taxon>
        <taxon>Thalassiosirophycidae</taxon>
        <taxon>Thalassiosirales</taxon>
        <taxon>Thalassiosiraceae</taxon>
        <taxon>Thalassiosira</taxon>
    </lineage>
</organism>
<feature type="non-terminal residue" evidence="2">
    <location>
        <position position="1"/>
    </location>
</feature>
<protein>
    <submittedName>
        <fullName evidence="2">Uncharacterized protein</fullName>
    </submittedName>
</protein>
<sequence>VEAPGVRRGAAQGTPTPASSPSILPARTPENSKGTRPRSDSTASSSAGASRPARGPRRSQTRCAAQPGRVSANDVPNAAHQDPISYRGPSSLTVRPRSELTAKWALPLPYLRGRMMGKLGGDVPAEEARGLTIRDALRGLTVGLFRRGCADNGPAASIVSKEILAEPGDDRGGRRGRRRGRGRRPPPQGLLLRRRRQDRRGTRYRALLLPPHAGQRRLPPLLRGRPVRDARHGTGRELRPGEPVRGSRTGGLGVPLRGEEGDGDGGAELRQEEGGDQGEGRGGEAQGGASRPGLADGGRRRRPGAGGEGTAAGDERKEGGGGDGPDAPGGILPALPPPPLPAAKFASEEYGNERRWREAQCMYAGVLRAALTNDACSNLFRRDMAARMRLEYHLWCPIVEAFAPNPFAFGGKGNGKGDVDPARLLPGDVSRYPQQTTKEHVKMCRASRAAMQREVLGFVPTPDEVTSLVPAGARRKGGGASRRGGGGGGGGTNLFDDLTSSMRRLHEEEYAVSDAVVRRREEVRRAIEGVVTASGDFPGGTKVAVFGSLANGFG</sequence>
<feature type="region of interest" description="Disordered" evidence="1">
    <location>
        <begin position="160"/>
        <end position="335"/>
    </location>
</feature>
<feature type="compositionally biased region" description="Low complexity" evidence="1">
    <location>
        <begin position="40"/>
        <end position="53"/>
    </location>
</feature>
<comment type="caution">
    <text evidence="2">The sequence shown here is derived from an EMBL/GenBank/DDBJ whole genome shotgun (WGS) entry which is preliminary data.</text>
</comment>
<feature type="compositionally biased region" description="Gly residues" evidence="1">
    <location>
        <begin position="478"/>
        <end position="492"/>
    </location>
</feature>
<evidence type="ECO:0000313" key="2">
    <source>
        <dbReference type="EMBL" id="EJK48321.1"/>
    </source>
</evidence>
<accession>K0RHB9</accession>
<feature type="region of interest" description="Disordered" evidence="1">
    <location>
        <begin position="469"/>
        <end position="492"/>
    </location>
</feature>
<feature type="compositionally biased region" description="Basic and acidic residues" evidence="1">
    <location>
        <begin position="267"/>
        <end position="282"/>
    </location>
</feature>
<feature type="compositionally biased region" description="Basic and acidic residues" evidence="1">
    <location>
        <begin position="226"/>
        <end position="242"/>
    </location>
</feature>
<feature type="compositionally biased region" description="Basic residues" evidence="1">
    <location>
        <begin position="174"/>
        <end position="184"/>
    </location>
</feature>
<evidence type="ECO:0000256" key="1">
    <source>
        <dbReference type="SAM" id="MobiDB-lite"/>
    </source>
</evidence>
<dbReference type="EMBL" id="AGNL01045989">
    <property type="protein sequence ID" value="EJK48321.1"/>
    <property type="molecule type" value="Genomic_DNA"/>
</dbReference>
<proteinExistence type="predicted"/>
<reference evidence="2 3" key="1">
    <citation type="journal article" date="2012" name="Genome Biol.">
        <title>Genome and low-iron response of an oceanic diatom adapted to chronic iron limitation.</title>
        <authorList>
            <person name="Lommer M."/>
            <person name="Specht M."/>
            <person name="Roy A.S."/>
            <person name="Kraemer L."/>
            <person name="Andreson R."/>
            <person name="Gutowska M.A."/>
            <person name="Wolf J."/>
            <person name="Bergner S.V."/>
            <person name="Schilhabel M.B."/>
            <person name="Klostermeier U.C."/>
            <person name="Beiko R.G."/>
            <person name="Rosenstiel P."/>
            <person name="Hippler M."/>
            <person name="Laroche J."/>
        </authorList>
    </citation>
    <scope>NUCLEOTIDE SEQUENCE [LARGE SCALE GENOMIC DNA]</scope>
    <source>
        <strain evidence="2 3">CCMP1005</strain>
    </source>
</reference>
<evidence type="ECO:0000313" key="3">
    <source>
        <dbReference type="Proteomes" id="UP000266841"/>
    </source>
</evidence>
<dbReference type="Proteomes" id="UP000266841">
    <property type="component" value="Unassembled WGS sequence"/>
</dbReference>
<name>K0RHB9_THAOC</name>
<gene>
    <name evidence="2" type="ORF">THAOC_32893</name>
</gene>
<feature type="region of interest" description="Disordered" evidence="1">
    <location>
        <begin position="1"/>
        <end position="94"/>
    </location>
</feature>
<keyword evidence="3" id="KW-1185">Reference proteome</keyword>
<feature type="compositionally biased region" description="Polar residues" evidence="1">
    <location>
        <begin position="13"/>
        <end position="22"/>
    </location>
</feature>